<organism evidence="1 2">
    <name type="scientific">Thalassococcus arenae</name>
    <dbReference type="NCBI Taxonomy" id="2851652"/>
    <lineage>
        <taxon>Bacteria</taxon>
        <taxon>Pseudomonadati</taxon>
        <taxon>Pseudomonadota</taxon>
        <taxon>Alphaproteobacteria</taxon>
        <taxon>Rhodobacterales</taxon>
        <taxon>Roseobacteraceae</taxon>
        <taxon>Thalassococcus</taxon>
    </lineage>
</organism>
<comment type="caution">
    <text evidence="1">The sequence shown here is derived from an EMBL/GenBank/DDBJ whole genome shotgun (WGS) entry which is preliminary data.</text>
</comment>
<keyword evidence="2" id="KW-1185">Reference proteome</keyword>
<dbReference type="EMBL" id="JAHRWL010000001">
    <property type="protein sequence ID" value="MBV2360021.1"/>
    <property type="molecule type" value="Genomic_DNA"/>
</dbReference>
<accession>A0ABS6N7P0</accession>
<protein>
    <submittedName>
        <fullName evidence="1">Bromoperoxidase</fullName>
    </submittedName>
</protein>
<gene>
    <name evidence="1" type="ORF">KUH32_09565</name>
</gene>
<dbReference type="RefSeq" id="WP_217777799.1">
    <property type="nucleotide sequence ID" value="NZ_JAHRWL010000001.1"/>
</dbReference>
<dbReference type="Proteomes" id="UP001166293">
    <property type="component" value="Unassembled WGS sequence"/>
</dbReference>
<evidence type="ECO:0000313" key="2">
    <source>
        <dbReference type="Proteomes" id="UP001166293"/>
    </source>
</evidence>
<name>A0ABS6N7P0_9RHOB</name>
<evidence type="ECO:0000313" key="1">
    <source>
        <dbReference type="EMBL" id="MBV2360021.1"/>
    </source>
</evidence>
<proteinExistence type="predicted"/>
<sequence length="501" mass="53687">MTYAKPSAARRFSVIDGGARGRPVRAALPQPPVPEFGPSELAAEMAELYALGLLRDVPFDRLDNPHHLVRVDDITSFTLHEMLCELRSLPFLDRRATPDAGGAPVSSLTGPGGDSGHRRALRWNGDGQLTLRTAFRGGVAGILGAPRMSSLWAMDNDRRKPCPMVERPAADASMSRWLKWVEHETGAGLCLPGRVDARHCLPKTLGDLAQHVHSAHPARVFFNAALALLAEGAAFDLDLGAENGLARGRWTPSRLLALMADAADRATRMALSRAGKAARLSRPGVIAARMTVLLGREDLLASGTPPVLAAAAQELSCHAPNLLSWVARSQSGRSAPRLFRDTAFLPVDLTRAPLNPWDAAAHGVVAGALATLVKAVFDTMRPTHLRMVAANGPSTDITQEIDRLAAQIALGRSASAAYFGAESHQDLRLGEAIAMQVMRESFEADNEQAGLAFTDFDGKAVQLLASVRTFDRAHVHLRRDGASVTWPADGETQAPHLTAVH</sequence>
<reference evidence="1" key="1">
    <citation type="submission" date="2021-06" db="EMBL/GenBank/DDBJ databases">
        <title>Thalassococcus sp. CAU 1522 isolated from sea sand, Republic of Korea.</title>
        <authorList>
            <person name="Kim W."/>
        </authorList>
    </citation>
    <scope>NUCLEOTIDE SEQUENCE</scope>
    <source>
        <strain evidence="1">CAU 1522</strain>
    </source>
</reference>